<evidence type="ECO:0000313" key="5">
    <source>
        <dbReference type="Proteomes" id="UP001240984"/>
    </source>
</evidence>
<sequence>MRSRIARTSLAALVVALPLLTGAASATEESGAEVVFSGGGLIGLACGAKPSVGAVSLPAESTLRVVNQTGYRAKLILDGVTQGEIGKGDAAKVLFHRGPVSVALKPNCVLTEESASVRVSVRPPARVAPPAAPPAAPEEPAPAVAAAPPAAPEPRSPDVATRRPTPGDTRPTPAAAVSSPVPDLPAGTTGSARAPGATPSAVPSPSAFASALPDPLAAPLGEEPGTSAEGVAAEPVAAVVPVEDTGPVGLLALIATICVIGVSAGAIRAIIAQRVARAA</sequence>
<organism evidence="4 5">
    <name type="scientific">Catenuloplanes nepalensis</name>
    <dbReference type="NCBI Taxonomy" id="587533"/>
    <lineage>
        <taxon>Bacteria</taxon>
        <taxon>Bacillati</taxon>
        <taxon>Actinomycetota</taxon>
        <taxon>Actinomycetes</taxon>
        <taxon>Micromonosporales</taxon>
        <taxon>Micromonosporaceae</taxon>
        <taxon>Catenuloplanes</taxon>
    </lineage>
</organism>
<feature type="region of interest" description="Disordered" evidence="1">
    <location>
        <begin position="123"/>
        <end position="208"/>
    </location>
</feature>
<name>A0ABT9N4B1_9ACTN</name>
<keyword evidence="5" id="KW-1185">Reference proteome</keyword>
<accession>A0ABT9N4B1</accession>
<feature type="chain" id="PRO_5046903414" evidence="3">
    <location>
        <begin position="27"/>
        <end position="279"/>
    </location>
</feature>
<evidence type="ECO:0000256" key="3">
    <source>
        <dbReference type="SAM" id="SignalP"/>
    </source>
</evidence>
<dbReference type="EMBL" id="JAUSRA010000001">
    <property type="protein sequence ID" value="MDP9798527.1"/>
    <property type="molecule type" value="Genomic_DNA"/>
</dbReference>
<reference evidence="4 5" key="1">
    <citation type="submission" date="2023-07" db="EMBL/GenBank/DDBJ databases">
        <title>Sequencing the genomes of 1000 actinobacteria strains.</title>
        <authorList>
            <person name="Klenk H.-P."/>
        </authorList>
    </citation>
    <scope>NUCLEOTIDE SEQUENCE [LARGE SCALE GENOMIC DNA]</scope>
    <source>
        <strain evidence="4 5">DSM 44710</strain>
    </source>
</reference>
<keyword evidence="2" id="KW-0812">Transmembrane</keyword>
<feature type="signal peptide" evidence="3">
    <location>
        <begin position="1"/>
        <end position="26"/>
    </location>
</feature>
<keyword evidence="3" id="KW-0732">Signal</keyword>
<evidence type="ECO:0000313" key="4">
    <source>
        <dbReference type="EMBL" id="MDP9798527.1"/>
    </source>
</evidence>
<feature type="transmembrane region" description="Helical" evidence="2">
    <location>
        <begin position="248"/>
        <end position="271"/>
    </location>
</feature>
<keyword evidence="2" id="KW-0472">Membrane</keyword>
<evidence type="ECO:0000256" key="2">
    <source>
        <dbReference type="SAM" id="Phobius"/>
    </source>
</evidence>
<dbReference type="RefSeq" id="WP_306836487.1">
    <property type="nucleotide sequence ID" value="NZ_JAUSRA010000001.1"/>
</dbReference>
<gene>
    <name evidence="4" type="ORF">J2S43_007039</name>
</gene>
<feature type="compositionally biased region" description="Low complexity" evidence="1">
    <location>
        <begin position="162"/>
        <end position="181"/>
    </location>
</feature>
<dbReference type="Proteomes" id="UP001240984">
    <property type="component" value="Unassembled WGS sequence"/>
</dbReference>
<evidence type="ECO:0000256" key="1">
    <source>
        <dbReference type="SAM" id="MobiDB-lite"/>
    </source>
</evidence>
<proteinExistence type="predicted"/>
<protein>
    <submittedName>
        <fullName evidence="4">Uncharacterized protein</fullName>
    </submittedName>
</protein>
<feature type="compositionally biased region" description="Low complexity" evidence="1">
    <location>
        <begin position="194"/>
        <end position="208"/>
    </location>
</feature>
<keyword evidence="2" id="KW-1133">Transmembrane helix</keyword>
<feature type="compositionally biased region" description="Pro residues" evidence="1">
    <location>
        <begin position="126"/>
        <end position="140"/>
    </location>
</feature>
<comment type="caution">
    <text evidence="4">The sequence shown here is derived from an EMBL/GenBank/DDBJ whole genome shotgun (WGS) entry which is preliminary data.</text>
</comment>